<reference evidence="1" key="1">
    <citation type="submission" date="2014-09" db="EMBL/GenBank/DDBJ databases">
        <authorList>
            <person name="Magalhaes I.L.F."/>
            <person name="Oliveira U."/>
            <person name="Santos F.R."/>
            <person name="Vidigal T.H.D.A."/>
            <person name="Brescovit A.D."/>
            <person name="Santos A.J."/>
        </authorList>
    </citation>
    <scope>NUCLEOTIDE SEQUENCE</scope>
    <source>
        <tissue evidence="1">Shoot tissue taken approximately 20 cm above the soil surface</tissue>
    </source>
</reference>
<dbReference type="EMBL" id="GBRH01237322">
    <property type="protein sequence ID" value="JAD60573.1"/>
    <property type="molecule type" value="Transcribed_RNA"/>
</dbReference>
<reference evidence="1" key="2">
    <citation type="journal article" date="2015" name="Data Brief">
        <title>Shoot transcriptome of the giant reed, Arundo donax.</title>
        <authorList>
            <person name="Barrero R.A."/>
            <person name="Guerrero F.D."/>
            <person name="Moolhuijzen P."/>
            <person name="Goolsby J.A."/>
            <person name="Tidwell J."/>
            <person name="Bellgard S.E."/>
            <person name="Bellgard M.I."/>
        </authorList>
    </citation>
    <scope>NUCLEOTIDE SEQUENCE</scope>
    <source>
        <tissue evidence="1">Shoot tissue taken approximately 20 cm above the soil surface</tissue>
    </source>
</reference>
<evidence type="ECO:0000313" key="1">
    <source>
        <dbReference type="EMBL" id="JAD60573.1"/>
    </source>
</evidence>
<proteinExistence type="predicted"/>
<protein>
    <submittedName>
        <fullName evidence="1">Uncharacterized protein</fullName>
    </submittedName>
</protein>
<accession>A0A0A9BEK7</accession>
<dbReference type="AlphaFoldDB" id="A0A0A9BEK7"/>
<name>A0A0A9BEK7_ARUDO</name>
<sequence length="53" mass="5825">MPGIQLSSHTLIEVPGPTLLINPFFSTSLPCKIAFQVSELLFLLVAERKSPWG</sequence>
<organism evidence="1">
    <name type="scientific">Arundo donax</name>
    <name type="common">Giant reed</name>
    <name type="synonym">Donax arundinaceus</name>
    <dbReference type="NCBI Taxonomy" id="35708"/>
    <lineage>
        <taxon>Eukaryota</taxon>
        <taxon>Viridiplantae</taxon>
        <taxon>Streptophyta</taxon>
        <taxon>Embryophyta</taxon>
        <taxon>Tracheophyta</taxon>
        <taxon>Spermatophyta</taxon>
        <taxon>Magnoliopsida</taxon>
        <taxon>Liliopsida</taxon>
        <taxon>Poales</taxon>
        <taxon>Poaceae</taxon>
        <taxon>PACMAD clade</taxon>
        <taxon>Arundinoideae</taxon>
        <taxon>Arundineae</taxon>
        <taxon>Arundo</taxon>
    </lineage>
</organism>